<feature type="chain" id="PRO_5012155893" description="DUF4840 domain-containing protein" evidence="1">
    <location>
        <begin position="31"/>
        <end position="204"/>
    </location>
</feature>
<feature type="signal peptide" evidence="1">
    <location>
        <begin position="1"/>
        <end position="30"/>
    </location>
</feature>
<evidence type="ECO:0008006" key="3">
    <source>
        <dbReference type="Google" id="ProtNLM"/>
    </source>
</evidence>
<organism evidence="2">
    <name type="scientific">OCS116 cluster bacterium</name>
    <dbReference type="NCBI Taxonomy" id="2030921"/>
    <lineage>
        <taxon>Bacteria</taxon>
        <taxon>Pseudomonadati</taxon>
        <taxon>Pseudomonadota</taxon>
        <taxon>Alphaproteobacteria</taxon>
        <taxon>OCS116 cluster</taxon>
    </lineage>
</organism>
<dbReference type="AlphaFoldDB" id="A0A2A4YYK1"/>
<accession>A0A2A4YYK1</accession>
<gene>
    <name evidence="2" type="ORF">COB13_11250</name>
</gene>
<reference key="1">
    <citation type="submission" date="2017-08" db="EMBL/GenBank/DDBJ databases">
        <title>A dynamic microbial community with high functional redundancy inhabits the cold, oxic subseafloor aquifer.</title>
        <authorList>
            <person name="Tully B.J."/>
            <person name="Wheat C.G."/>
            <person name="Glazer B.T."/>
            <person name="Huber J.A."/>
        </authorList>
    </citation>
    <scope>NUCLEOTIDE SEQUENCE [LARGE SCALE GENOMIC DNA]</scope>
</reference>
<dbReference type="PROSITE" id="PS51257">
    <property type="entry name" value="PROKAR_LIPOPROTEIN"/>
    <property type="match status" value="1"/>
</dbReference>
<sequence length="204" mass="22669">MIKTPAIYLSAVILALALTACSHMPISTMAKMVTLDETKINPIAGNYAFRLPNNVQMAQGQPVVTISLTATATQPAVSETFIMQKVSAPLSSKHLLSQVKVGRHIDVYKFSQKDQAIANTLRPRIRKMQIEKNSQKNGRGRVQMKFALCTTTNVTIHDTVGNVYIQLNPQDDFLTLLQDVNFLEYTNKNSKIKFAKDKSLPSCK</sequence>
<keyword evidence="1" id="KW-0732">Signal</keyword>
<proteinExistence type="predicted"/>
<protein>
    <recommendedName>
        <fullName evidence="3">DUF4840 domain-containing protein</fullName>
    </recommendedName>
</protein>
<evidence type="ECO:0000313" key="2">
    <source>
        <dbReference type="EMBL" id="PCI99814.1"/>
    </source>
</evidence>
<name>A0A2A4YYK1_9PROT</name>
<comment type="caution">
    <text evidence="2">The sequence shown here is derived from an EMBL/GenBank/DDBJ whole genome shotgun (WGS) entry which is preliminary data.</text>
</comment>
<dbReference type="EMBL" id="NVUS01000014">
    <property type="protein sequence ID" value="PCI99814.1"/>
    <property type="molecule type" value="Genomic_DNA"/>
</dbReference>
<evidence type="ECO:0000256" key="1">
    <source>
        <dbReference type="SAM" id="SignalP"/>
    </source>
</evidence>
<reference evidence="2" key="2">
    <citation type="journal article" date="2018" name="ISME J.">
        <title>A dynamic microbial community with high functional redundancy inhabits the cold, oxic subseafloor aquifer.</title>
        <authorList>
            <person name="Tully B.J."/>
            <person name="Wheat C.G."/>
            <person name="Glazer B.T."/>
            <person name="Huber J.A."/>
        </authorList>
    </citation>
    <scope>NUCLEOTIDE SEQUENCE</scope>
    <source>
        <strain evidence="2">NORP83</strain>
    </source>
</reference>